<dbReference type="Gene3D" id="3.30.70.2970">
    <property type="entry name" value="Protein of unknown function (DUF541), domain 2"/>
    <property type="match status" value="1"/>
</dbReference>
<name>A0A1N6TZ97_9RHOO</name>
<dbReference type="InterPro" id="IPR052022">
    <property type="entry name" value="26kDa_periplasmic_antigen"/>
</dbReference>
<accession>A0A1N6TZ97</accession>
<dbReference type="EMBL" id="FTMD01000005">
    <property type="protein sequence ID" value="SIQ58609.1"/>
    <property type="molecule type" value="Genomic_DNA"/>
</dbReference>
<feature type="chain" id="PRO_5012568641" evidence="1">
    <location>
        <begin position="33"/>
        <end position="243"/>
    </location>
</feature>
<evidence type="ECO:0000256" key="1">
    <source>
        <dbReference type="SAM" id="SignalP"/>
    </source>
</evidence>
<evidence type="ECO:0000313" key="3">
    <source>
        <dbReference type="Proteomes" id="UP000186819"/>
    </source>
</evidence>
<dbReference type="GO" id="GO:0006974">
    <property type="term" value="P:DNA damage response"/>
    <property type="evidence" value="ECO:0007669"/>
    <property type="project" value="TreeGrafter"/>
</dbReference>
<keyword evidence="1" id="KW-0732">Signal</keyword>
<dbReference type="STRING" id="34027.SAMN05421829_105161"/>
<protein>
    <submittedName>
        <fullName evidence="2">Predicted secreted protein</fullName>
    </submittedName>
</protein>
<dbReference type="PANTHER" id="PTHR34387:SF1">
    <property type="entry name" value="PERIPLASMIC IMMUNOGENIC PROTEIN"/>
    <property type="match status" value="1"/>
</dbReference>
<dbReference type="PANTHER" id="PTHR34387">
    <property type="entry name" value="SLR1258 PROTEIN"/>
    <property type="match status" value="1"/>
</dbReference>
<dbReference type="Proteomes" id="UP000186819">
    <property type="component" value="Unassembled WGS sequence"/>
</dbReference>
<feature type="signal peptide" evidence="1">
    <location>
        <begin position="1"/>
        <end position="32"/>
    </location>
</feature>
<evidence type="ECO:0000313" key="2">
    <source>
        <dbReference type="EMBL" id="SIQ58609.1"/>
    </source>
</evidence>
<organism evidence="2 3">
    <name type="scientific">Aromatoleum tolulyticum</name>
    <dbReference type="NCBI Taxonomy" id="34027"/>
    <lineage>
        <taxon>Bacteria</taxon>
        <taxon>Pseudomonadati</taxon>
        <taxon>Pseudomonadota</taxon>
        <taxon>Betaproteobacteria</taxon>
        <taxon>Rhodocyclales</taxon>
        <taxon>Rhodocyclaceae</taxon>
        <taxon>Aromatoleum</taxon>
    </lineage>
</organism>
<dbReference type="Pfam" id="PF04402">
    <property type="entry name" value="SIMPL"/>
    <property type="match status" value="1"/>
</dbReference>
<sequence>MSSERNMHRHTALRRSLLILMLPLLASTWSHAAEQKADSGATTVELSADARRAAANDLAIATLYFQADDRNPGALARQVNTAIAAALEQARGYATVKAKSAGTATFPVYGKEGRRIEGWRMRTDIQLESRDLPALTELVGKLQGTLALSGLILQPSPETRKSTADLAATDAIRAFQERAGAIAATLNKPWRIRHLSVAHGGSPRPPFPAARAAAFAAEASPMPVEAGETEIIVTVSGTIELTD</sequence>
<proteinExistence type="predicted"/>
<gene>
    <name evidence="2" type="ORF">SAMN05421829_105161</name>
</gene>
<reference evidence="3" key="1">
    <citation type="submission" date="2017-01" db="EMBL/GenBank/DDBJ databases">
        <authorList>
            <person name="Varghese N."/>
            <person name="Submissions S."/>
        </authorList>
    </citation>
    <scope>NUCLEOTIDE SEQUENCE [LARGE SCALE GENOMIC DNA]</scope>
    <source>
        <strain evidence="3">ATCC 51758</strain>
    </source>
</reference>
<dbReference type="Gene3D" id="3.30.110.170">
    <property type="entry name" value="Protein of unknown function (DUF541), domain 1"/>
    <property type="match status" value="1"/>
</dbReference>
<keyword evidence="3" id="KW-1185">Reference proteome</keyword>
<dbReference type="AlphaFoldDB" id="A0A1N6TZ97"/>
<dbReference type="InterPro" id="IPR007497">
    <property type="entry name" value="SIMPL/DUF541"/>
</dbReference>